<evidence type="ECO:0000313" key="2">
    <source>
        <dbReference type="Proteomes" id="UP000727490"/>
    </source>
</evidence>
<dbReference type="Pfam" id="PF10782">
    <property type="entry name" value="zf-C2HCIx2C"/>
    <property type="match status" value="1"/>
</dbReference>
<dbReference type="Proteomes" id="UP000727490">
    <property type="component" value="Unassembled WGS sequence"/>
</dbReference>
<organism evidence="1 2">
    <name type="scientific">Arthrospiribacter ruber</name>
    <dbReference type="NCBI Taxonomy" id="2487934"/>
    <lineage>
        <taxon>Bacteria</taxon>
        <taxon>Pseudomonadati</taxon>
        <taxon>Bacteroidota</taxon>
        <taxon>Cytophagia</taxon>
        <taxon>Cytophagales</taxon>
        <taxon>Cyclobacteriaceae</taxon>
        <taxon>Arthrospiribacter</taxon>
    </lineage>
</organism>
<sequence length="62" mass="6997">MESSRITPIERLKNRYCPTCFVKSSFLSIFSNSYTKSIMYDCTGSQESSRGKGVFGVCRKAL</sequence>
<accession>A0A951MJP9</accession>
<evidence type="ECO:0000313" key="1">
    <source>
        <dbReference type="EMBL" id="MBW3470136.1"/>
    </source>
</evidence>
<keyword evidence="2" id="KW-1185">Reference proteome</keyword>
<keyword evidence="1" id="KW-0863">Zinc-finger</keyword>
<reference evidence="1 2" key="1">
    <citation type="journal article" date="2020" name="Syst. Appl. Microbiol.">
        <title>Arthrospiribacter ruber gen. nov., sp. nov., a novel bacterium isolated from Arthrospira cultures.</title>
        <authorList>
            <person name="Waleron M."/>
            <person name="Misztak A."/>
            <person name="Waleron M.M."/>
            <person name="Furmaniak M."/>
            <person name="Mrozik A."/>
            <person name="Waleron K."/>
        </authorList>
    </citation>
    <scope>NUCLEOTIDE SEQUENCE [LARGE SCALE GENOMIC DNA]</scope>
    <source>
        <strain evidence="1 2">DPMB0001</strain>
    </source>
</reference>
<dbReference type="GO" id="GO:0008270">
    <property type="term" value="F:zinc ion binding"/>
    <property type="evidence" value="ECO:0007669"/>
    <property type="project" value="UniProtKB-KW"/>
</dbReference>
<comment type="caution">
    <text evidence="1">The sequence shown here is derived from an EMBL/GenBank/DDBJ whole genome shotgun (WGS) entry which is preliminary data.</text>
</comment>
<dbReference type="AlphaFoldDB" id="A0A951MJP9"/>
<proteinExistence type="predicted"/>
<protein>
    <submittedName>
        <fullName evidence="1">Zinc-finger domain-containing protein</fullName>
    </submittedName>
</protein>
<name>A0A951MJP9_9BACT</name>
<dbReference type="InterPro" id="IPR019718">
    <property type="entry name" value="DUF2602"/>
</dbReference>
<keyword evidence="1" id="KW-0862">Zinc</keyword>
<keyword evidence="1" id="KW-0479">Metal-binding</keyword>
<dbReference type="EMBL" id="RPHB01000011">
    <property type="protein sequence ID" value="MBW3470136.1"/>
    <property type="molecule type" value="Genomic_DNA"/>
</dbReference>
<gene>
    <name evidence="1" type="ORF">EGN73_20280</name>
</gene>